<accession>A0AAE1V3C1</accession>
<feature type="compositionally biased region" description="Basic and acidic residues" evidence="1">
    <location>
        <begin position="33"/>
        <end position="42"/>
    </location>
</feature>
<feature type="compositionally biased region" description="Polar residues" evidence="1">
    <location>
        <begin position="406"/>
        <end position="415"/>
    </location>
</feature>
<dbReference type="InterPro" id="IPR038777">
    <property type="entry name" value="At4g18490-like"/>
</dbReference>
<feature type="region of interest" description="Disordered" evidence="1">
    <location>
        <begin position="262"/>
        <end position="311"/>
    </location>
</feature>
<dbReference type="Proteomes" id="UP001291623">
    <property type="component" value="Unassembled WGS sequence"/>
</dbReference>
<protein>
    <submittedName>
        <fullName evidence="2">Uncharacterized protein</fullName>
    </submittedName>
</protein>
<feature type="compositionally biased region" description="Polar residues" evidence="1">
    <location>
        <begin position="162"/>
        <end position="176"/>
    </location>
</feature>
<dbReference type="PANTHER" id="PTHR36380:SF1">
    <property type="entry name" value="OS01G0755100 PROTEIN"/>
    <property type="match status" value="1"/>
</dbReference>
<feature type="region of interest" description="Disordered" evidence="1">
    <location>
        <begin position="388"/>
        <end position="415"/>
    </location>
</feature>
<proteinExistence type="predicted"/>
<evidence type="ECO:0000313" key="3">
    <source>
        <dbReference type="Proteomes" id="UP001291623"/>
    </source>
</evidence>
<feature type="region of interest" description="Disordered" evidence="1">
    <location>
        <begin position="156"/>
        <end position="176"/>
    </location>
</feature>
<feature type="region of interest" description="Disordered" evidence="1">
    <location>
        <begin position="464"/>
        <end position="492"/>
    </location>
</feature>
<feature type="region of interest" description="Disordered" evidence="1">
    <location>
        <begin position="22"/>
        <end position="54"/>
    </location>
</feature>
<dbReference type="PANTHER" id="PTHR36380">
    <property type="entry name" value="BNAA03G58330D PROTEIN"/>
    <property type="match status" value="1"/>
</dbReference>
<feature type="compositionally biased region" description="Polar residues" evidence="1">
    <location>
        <begin position="69"/>
        <end position="80"/>
    </location>
</feature>
<feature type="region of interest" description="Disordered" evidence="1">
    <location>
        <begin position="69"/>
        <end position="126"/>
    </location>
</feature>
<feature type="compositionally biased region" description="Basic and acidic residues" evidence="1">
    <location>
        <begin position="279"/>
        <end position="302"/>
    </location>
</feature>
<reference evidence="2" key="1">
    <citation type="submission" date="2023-12" db="EMBL/GenBank/DDBJ databases">
        <title>Genome assembly of Anisodus tanguticus.</title>
        <authorList>
            <person name="Wang Y.-J."/>
        </authorList>
    </citation>
    <scope>NUCLEOTIDE SEQUENCE</scope>
    <source>
        <strain evidence="2">KB-2021</strain>
        <tissue evidence="2">Leaf</tissue>
    </source>
</reference>
<feature type="compositionally biased region" description="Basic and acidic residues" evidence="1">
    <location>
        <begin position="93"/>
        <end position="108"/>
    </location>
</feature>
<dbReference type="AlphaFoldDB" id="A0AAE1V3C1"/>
<feature type="compositionally biased region" description="Polar residues" evidence="1">
    <location>
        <begin position="468"/>
        <end position="482"/>
    </location>
</feature>
<dbReference type="EMBL" id="JAVYJV010000018">
    <property type="protein sequence ID" value="KAK4347214.1"/>
    <property type="molecule type" value="Genomic_DNA"/>
</dbReference>
<evidence type="ECO:0000313" key="2">
    <source>
        <dbReference type="EMBL" id="KAK4347214.1"/>
    </source>
</evidence>
<feature type="region of interest" description="Disordered" evidence="1">
    <location>
        <begin position="686"/>
        <end position="709"/>
    </location>
</feature>
<keyword evidence="3" id="KW-1185">Reference proteome</keyword>
<sequence length="709" mass="78127">MDFTLDTDFGKISSFNIDMSDLDISSPCKKDRKSKETSKEESTVSVNKKKGDGFNFSFDFELDNFGFGSSQESKGKAQNNQEKDTFSFGSTQESREEAKNDQEKECSSSKRSGNEGSGSHLNEDIGLLEDGTVQKHTASEAEMTLTIDTHVDIDKSHDTTKHSLPSNHTMSNDETPKLQSASNEVALEKAKCLLQEKISTSTHETVCQVEEGTPLISQSELRDPSSCLQDHVHYVTADVSVLSVGTDANKKVILDSDTNYDKSVLKSSSSEDVATSMKDASERRNFENDKHVLETNKDRTETHSNSMSNATEDNMQDMKVGNEIQSPTSELSASSLSNGIVAENLTAEKRSETGVIRSKFFMPSIKPAAQMQTTTLWTETKVSEFSNKRIGPVPHSRPDELISRVNPPSKNQQIVTSTSRCIAIPRNIAPIPTAKNTPKEGDKTLPIKAARSLLETSSLKISAKLGTNPETPRTVLQKSLKSSKTEDHHGGSKAILQAKDNFTETLKQMPVNLSMKRKVPELHNHYGTSLTFVIALNADKFGFDDPASIKASFAITQWKQVNDHEHSGNGNTKTSEYENCQISLRDLPMSMNIKELGSPSAIEDDDNIKIAQALSKDLDDAESAAFSNPIAKNLFSLHSSSEEALAAQEPRLIVESEPVGHAGLSKIDQLVSIRIAREALEEQFERDRANYSAHDWPQRKKSSLKCLQD</sequence>
<organism evidence="2 3">
    <name type="scientific">Anisodus tanguticus</name>
    <dbReference type="NCBI Taxonomy" id="243964"/>
    <lineage>
        <taxon>Eukaryota</taxon>
        <taxon>Viridiplantae</taxon>
        <taxon>Streptophyta</taxon>
        <taxon>Embryophyta</taxon>
        <taxon>Tracheophyta</taxon>
        <taxon>Spermatophyta</taxon>
        <taxon>Magnoliopsida</taxon>
        <taxon>eudicotyledons</taxon>
        <taxon>Gunneridae</taxon>
        <taxon>Pentapetalae</taxon>
        <taxon>asterids</taxon>
        <taxon>lamiids</taxon>
        <taxon>Solanales</taxon>
        <taxon>Solanaceae</taxon>
        <taxon>Solanoideae</taxon>
        <taxon>Hyoscyameae</taxon>
        <taxon>Anisodus</taxon>
    </lineage>
</organism>
<gene>
    <name evidence="2" type="ORF">RND71_033553</name>
</gene>
<name>A0AAE1V3C1_9SOLA</name>
<comment type="caution">
    <text evidence="2">The sequence shown here is derived from an EMBL/GenBank/DDBJ whole genome shotgun (WGS) entry which is preliminary data.</text>
</comment>
<evidence type="ECO:0000256" key="1">
    <source>
        <dbReference type="SAM" id="MobiDB-lite"/>
    </source>
</evidence>